<proteinExistence type="predicted"/>
<name>A0ABW3QXS3_9PSEU</name>
<gene>
    <name evidence="3" type="ORF">ACFQ3T_20455</name>
</gene>
<feature type="transmembrane region" description="Helical" evidence="2">
    <location>
        <begin position="49"/>
        <end position="68"/>
    </location>
</feature>
<organism evidence="3 4">
    <name type="scientific">Saccharothrix hoggarensis</name>
    <dbReference type="NCBI Taxonomy" id="913853"/>
    <lineage>
        <taxon>Bacteria</taxon>
        <taxon>Bacillati</taxon>
        <taxon>Actinomycetota</taxon>
        <taxon>Actinomycetes</taxon>
        <taxon>Pseudonocardiales</taxon>
        <taxon>Pseudonocardiaceae</taxon>
        <taxon>Saccharothrix</taxon>
    </lineage>
</organism>
<comment type="caution">
    <text evidence="3">The sequence shown here is derived from an EMBL/GenBank/DDBJ whole genome shotgun (WGS) entry which is preliminary data.</text>
</comment>
<feature type="transmembrane region" description="Helical" evidence="2">
    <location>
        <begin position="80"/>
        <end position="100"/>
    </location>
</feature>
<accession>A0ABW3QXS3</accession>
<feature type="compositionally biased region" description="Low complexity" evidence="1">
    <location>
        <begin position="104"/>
        <end position="150"/>
    </location>
</feature>
<evidence type="ECO:0000313" key="3">
    <source>
        <dbReference type="EMBL" id="MFD1149512.1"/>
    </source>
</evidence>
<evidence type="ECO:0000256" key="2">
    <source>
        <dbReference type="SAM" id="Phobius"/>
    </source>
</evidence>
<dbReference type="Proteomes" id="UP001597168">
    <property type="component" value="Unassembled WGS sequence"/>
</dbReference>
<keyword evidence="4" id="KW-1185">Reference proteome</keyword>
<keyword evidence="2" id="KW-0812">Transmembrane</keyword>
<evidence type="ECO:0000256" key="1">
    <source>
        <dbReference type="SAM" id="MobiDB-lite"/>
    </source>
</evidence>
<evidence type="ECO:0000313" key="4">
    <source>
        <dbReference type="Proteomes" id="UP001597168"/>
    </source>
</evidence>
<protein>
    <recommendedName>
        <fullName evidence="5">MmpS family membrane protein</fullName>
    </recommendedName>
</protein>
<keyword evidence="2" id="KW-0472">Membrane</keyword>
<dbReference type="RefSeq" id="WP_380724919.1">
    <property type="nucleotide sequence ID" value="NZ_JBHTLK010000109.1"/>
</dbReference>
<sequence length="272" mass="28440">MSVQGDGTPPDRGSFDKATVDRWQVFGGMAGVAALLLSVVGGIKDQVPLSLVAAGVVTLVGVWLLYRWGSRPQQHLTKHFVVPVLLTVVGAATAGLLGGLELRPTPGTAQPGATTTTTTTPTVAAQAETDPSTTTPAAAPTSTTVQAPPAAGRLRAGEVTLNYEYTIDLDSTTEENGGVAAKTSQRTDLKYEGGLRAASIVLVKEKLAEAPPTHQECAAATAVDDYINSDMVGEGASFCVKTTEGRWAGFVVVDVDSYRWVKFDLVVWEKPA</sequence>
<dbReference type="EMBL" id="JBHTLK010000109">
    <property type="protein sequence ID" value="MFD1149512.1"/>
    <property type="molecule type" value="Genomic_DNA"/>
</dbReference>
<keyword evidence="2" id="KW-1133">Transmembrane helix</keyword>
<evidence type="ECO:0008006" key="5">
    <source>
        <dbReference type="Google" id="ProtNLM"/>
    </source>
</evidence>
<feature type="transmembrane region" description="Helical" evidence="2">
    <location>
        <begin position="25"/>
        <end position="43"/>
    </location>
</feature>
<reference evidence="4" key="1">
    <citation type="journal article" date="2019" name="Int. J. Syst. Evol. Microbiol.">
        <title>The Global Catalogue of Microorganisms (GCM) 10K type strain sequencing project: providing services to taxonomists for standard genome sequencing and annotation.</title>
        <authorList>
            <consortium name="The Broad Institute Genomics Platform"/>
            <consortium name="The Broad Institute Genome Sequencing Center for Infectious Disease"/>
            <person name="Wu L."/>
            <person name="Ma J."/>
        </authorList>
    </citation>
    <scope>NUCLEOTIDE SEQUENCE [LARGE SCALE GENOMIC DNA]</scope>
    <source>
        <strain evidence="4">CCUG 60214</strain>
    </source>
</reference>
<feature type="region of interest" description="Disordered" evidence="1">
    <location>
        <begin position="100"/>
        <end position="150"/>
    </location>
</feature>